<feature type="domain" description="TACO1/YebC-like N-terminal" evidence="8">
    <location>
        <begin position="5"/>
        <end position="75"/>
    </location>
</feature>
<evidence type="ECO:0000256" key="5">
    <source>
        <dbReference type="ARBA" id="ARBA00023163"/>
    </source>
</evidence>
<evidence type="ECO:0000256" key="4">
    <source>
        <dbReference type="ARBA" id="ARBA00023125"/>
    </source>
</evidence>
<keyword evidence="4 6" id="KW-0238">DNA-binding</keyword>
<dbReference type="InterPro" id="IPR002876">
    <property type="entry name" value="Transcrip_reg_TACO1-like"/>
</dbReference>
<dbReference type="InterPro" id="IPR029072">
    <property type="entry name" value="YebC-like"/>
</dbReference>
<protein>
    <recommendedName>
        <fullName evidence="6">Probable transcriptional regulatory protein C3B55_00916</fullName>
    </recommendedName>
</protein>
<dbReference type="InterPro" id="IPR017856">
    <property type="entry name" value="Integrase-like_N"/>
</dbReference>
<gene>
    <name evidence="9" type="primary">pmpR</name>
    <name evidence="9" type="ORF">C3B55_00916</name>
</gene>
<feature type="domain" description="TACO1/YebC-like second and third" evidence="7">
    <location>
        <begin position="84"/>
        <end position="237"/>
    </location>
</feature>
<dbReference type="PANTHER" id="PTHR12532:SF6">
    <property type="entry name" value="TRANSCRIPTIONAL REGULATORY PROTEIN YEBC-RELATED"/>
    <property type="match status" value="1"/>
</dbReference>
<keyword evidence="10" id="KW-1185">Reference proteome</keyword>
<keyword evidence="3 6" id="KW-0805">Transcription regulation</keyword>
<dbReference type="PANTHER" id="PTHR12532">
    <property type="entry name" value="TRANSLATIONAL ACTIVATOR OF CYTOCHROME C OXIDASE 1"/>
    <property type="match status" value="1"/>
</dbReference>
<keyword evidence="5 6" id="KW-0804">Transcription</keyword>
<dbReference type="NCBIfam" id="NF001030">
    <property type="entry name" value="PRK00110.1"/>
    <property type="match status" value="1"/>
</dbReference>
<dbReference type="InterPro" id="IPR049083">
    <property type="entry name" value="TACO1_YebC_N"/>
</dbReference>
<dbReference type="RefSeq" id="WP_129211676.1">
    <property type="nucleotide sequence ID" value="NZ_CP026512.1"/>
</dbReference>
<evidence type="ECO:0000256" key="3">
    <source>
        <dbReference type="ARBA" id="ARBA00023015"/>
    </source>
</evidence>
<evidence type="ECO:0000256" key="1">
    <source>
        <dbReference type="ARBA" id="ARBA00008724"/>
    </source>
</evidence>
<dbReference type="NCBIfam" id="NF009044">
    <property type="entry name" value="PRK12378.1"/>
    <property type="match status" value="1"/>
</dbReference>
<sequence>MAGHSKWTNIKHRKEHQDAKKGKIFTKLVRELTVAVRHGGSDPCYNPCLRIALDKAFRVNMRRDIIDRAIASAIGSTNTSNMMELSYEGYGPQGVAVIVECITDNRNRTAAAVRHIFSKYGGTLGTDGSVAYLFERKGQITFAPGVSEDALMEAAIKASANDVVINEDNSIVVFVSFTSFYSVYNYLEVSGFKVATAEIVMLSTVSAKVDLDNAQKVLKMLDMLEGLDDVQNVYSNANVSRSAVKQLD</sequence>
<dbReference type="Pfam" id="PF20772">
    <property type="entry name" value="TACO1_YebC_N"/>
    <property type="match status" value="1"/>
</dbReference>
<accession>A0ABX5R9J7</accession>
<evidence type="ECO:0000256" key="6">
    <source>
        <dbReference type="HAMAP-Rule" id="MF_00693"/>
    </source>
</evidence>
<dbReference type="HAMAP" id="MF_00693">
    <property type="entry name" value="Transcrip_reg_TACO1"/>
    <property type="match status" value="1"/>
</dbReference>
<dbReference type="EMBL" id="CP026512">
    <property type="protein sequence ID" value="QAX82219.1"/>
    <property type="molecule type" value="Genomic_DNA"/>
</dbReference>
<reference evidence="9 10" key="1">
    <citation type="journal article" date="2018" name="Genome Biol. Evol.">
        <title>Partnering With a Pest: Genomes of Hemlock Woolly Adelgid Symbionts Reveal Atypical Nutritional Provisioning Patterns in Dual-Obligate Bacteria.</title>
        <authorList>
            <person name="Weglarz K.M."/>
            <person name="Havill N.P."/>
            <person name="Burke G.R."/>
            <person name="von Dohlen C.D."/>
        </authorList>
    </citation>
    <scope>NUCLEOTIDE SEQUENCE [LARGE SCALE GENOMIC DNA]</scope>
    <source>
        <strain evidence="9 10">HWA_ENA</strain>
    </source>
</reference>
<evidence type="ECO:0000313" key="9">
    <source>
        <dbReference type="EMBL" id="QAX82219.1"/>
    </source>
</evidence>
<evidence type="ECO:0000256" key="2">
    <source>
        <dbReference type="ARBA" id="ARBA00022490"/>
    </source>
</evidence>
<dbReference type="InterPro" id="IPR026564">
    <property type="entry name" value="Transcrip_reg_TACO1-like_dom3"/>
</dbReference>
<name>A0ABX5R9J7_9PSED</name>
<dbReference type="InterPro" id="IPR048300">
    <property type="entry name" value="TACO1_YebC-like_2nd/3rd_dom"/>
</dbReference>
<dbReference type="Gene3D" id="3.30.70.980">
    <property type="match status" value="2"/>
</dbReference>
<keyword evidence="2 6" id="KW-0963">Cytoplasm</keyword>
<organism evidence="9 10">
    <name type="scientific">Candidatus Pseudomonas adelgestsugas</name>
    <dbReference type="NCBI Taxonomy" id="1302376"/>
    <lineage>
        <taxon>Bacteria</taxon>
        <taxon>Pseudomonadati</taxon>
        <taxon>Pseudomonadota</taxon>
        <taxon>Gammaproteobacteria</taxon>
        <taxon>Pseudomonadales</taxon>
        <taxon>Pseudomonadaceae</taxon>
        <taxon>Pseudomonas</taxon>
    </lineage>
</organism>
<evidence type="ECO:0000313" key="10">
    <source>
        <dbReference type="Proteomes" id="UP000288953"/>
    </source>
</evidence>
<evidence type="ECO:0000259" key="7">
    <source>
        <dbReference type="Pfam" id="PF01709"/>
    </source>
</evidence>
<dbReference type="Proteomes" id="UP000288953">
    <property type="component" value="Chromosome"/>
</dbReference>
<evidence type="ECO:0000259" key="8">
    <source>
        <dbReference type="Pfam" id="PF20772"/>
    </source>
</evidence>
<comment type="subcellular location">
    <subcellularLocation>
        <location evidence="6">Cytoplasm</location>
    </subcellularLocation>
</comment>
<dbReference type="NCBIfam" id="TIGR01033">
    <property type="entry name" value="YebC/PmpR family DNA-binding transcriptional regulator"/>
    <property type="match status" value="1"/>
</dbReference>
<dbReference type="Gene3D" id="1.10.10.200">
    <property type="match status" value="1"/>
</dbReference>
<dbReference type="SUPFAM" id="SSF75625">
    <property type="entry name" value="YebC-like"/>
    <property type="match status" value="1"/>
</dbReference>
<comment type="similarity">
    <text evidence="1 6">Belongs to the TACO1 family.</text>
</comment>
<proteinExistence type="inferred from homology"/>
<dbReference type="Pfam" id="PF01709">
    <property type="entry name" value="Transcrip_reg"/>
    <property type="match status" value="1"/>
</dbReference>